<dbReference type="Proteomes" id="UP001497453">
    <property type="component" value="Chromosome 1"/>
</dbReference>
<protein>
    <submittedName>
        <fullName evidence="1">Uncharacterized protein</fullName>
    </submittedName>
</protein>
<sequence length="74" mass="8294">MFSPEWVGIGEGEYTLQGEAVVDMEHAFCHIRQISASTAVQQEVYIGSDLKTKAQEKRINQGIHHFDTSTDDVL</sequence>
<gene>
    <name evidence="1" type="ORF">GFSPODELE1_LOCUS761</name>
</gene>
<evidence type="ECO:0000313" key="1">
    <source>
        <dbReference type="EMBL" id="CAL1695461.1"/>
    </source>
</evidence>
<dbReference type="EMBL" id="OZ037944">
    <property type="protein sequence ID" value="CAL1695461.1"/>
    <property type="molecule type" value="Genomic_DNA"/>
</dbReference>
<reference evidence="2" key="1">
    <citation type="submission" date="2024-04" db="EMBL/GenBank/DDBJ databases">
        <authorList>
            <person name="Shaw F."/>
            <person name="Minotto A."/>
        </authorList>
    </citation>
    <scope>NUCLEOTIDE SEQUENCE [LARGE SCALE GENOMIC DNA]</scope>
</reference>
<keyword evidence="2" id="KW-1185">Reference proteome</keyword>
<proteinExistence type="predicted"/>
<accession>A0ABP1CIC8</accession>
<organism evidence="1 2">
    <name type="scientific">Somion occarium</name>
    <dbReference type="NCBI Taxonomy" id="3059160"/>
    <lineage>
        <taxon>Eukaryota</taxon>
        <taxon>Fungi</taxon>
        <taxon>Dikarya</taxon>
        <taxon>Basidiomycota</taxon>
        <taxon>Agaricomycotina</taxon>
        <taxon>Agaricomycetes</taxon>
        <taxon>Polyporales</taxon>
        <taxon>Cerrenaceae</taxon>
        <taxon>Somion</taxon>
    </lineage>
</organism>
<name>A0ABP1CIC8_9APHY</name>
<evidence type="ECO:0000313" key="2">
    <source>
        <dbReference type="Proteomes" id="UP001497453"/>
    </source>
</evidence>